<keyword evidence="2 5" id="KW-0067">ATP-binding</keyword>
<feature type="compositionally biased region" description="Basic and acidic residues" evidence="6">
    <location>
        <begin position="197"/>
        <end position="228"/>
    </location>
</feature>
<dbReference type="GO" id="GO:0048812">
    <property type="term" value="P:neuron projection morphogenesis"/>
    <property type="evidence" value="ECO:0007669"/>
    <property type="project" value="TreeGrafter"/>
</dbReference>
<dbReference type="Ensembl" id="ENSPMRT00000038183.1">
    <property type="protein sequence ID" value="ENSPMRP00000036031.1"/>
    <property type="gene ID" value="ENSPMRG00000023278.1"/>
</dbReference>
<evidence type="ECO:0000256" key="1">
    <source>
        <dbReference type="ARBA" id="ARBA00022741"/>
    </source>
</evidence>
<dbReference type="InterPro" id="IPR001609">
    <property type="entry name" value="Myosin_head_motor_dom-like"/>
</dbReference>
<dbReference type="PRINTS" id="PR00193">
    <property type="entry name" value="MYOSINHEAVY"/>
</dbReference>
<dbReference type="GO" id="GO:0043491">
    <property type="term" value="P:phosphatidylinositol 3-kinase/protein kinase B signal transduction"/>
    <property type="evidence" value="ECO:0007669"/>
    <property type="project" value="TreeGrafter"/>
</dbReference>
<dbReference type="GO" id="GO:0051015">
    <property type="term" value="F:actin filament binding"/>
    <property type="evidence" value="ECO:0007669"/>
    <property type="project" value="TreeGrafter"/>
</dbReference>
<feature type="region of interest" description="Disordered" evidence="6">
    <location>
        <begin position="114"/>
        <end position="267"/>
    </location>
</feature>
<evidence type="ECO:0000256" key="5">
    <source>
        <dbReference type="PROSITE-ProRule" id="PRU00782"/>
    </source>
</evidence>
<dbReference type="GO" id="GO:0019903">
    <property type="term" value="F:protein phosphatase binding"/>
    <property type="evidence" value="ECO:0007669"/>
    <property type="project" value="TreeGrafter"/>
</dbReference>
<comment type="similarity">
    <text evidence="5">Belongs to the TRAFAC class myosin-kinesin ATPase superfamily. Myosin family.</text>
</comment>
<protein>
    <recommendedName>
        <fullName evidence="7">Myosin motor domain-containing protein</fullName>
    </recommendedName>
</protein>
<evidence type="ECO:0000256" key="4">
    <source>
        <dbReference type="ARBA" id="ARBA00023175"/>
    </source>
</evidence>
<reference evidence="8 9" key="1">
    <citation type="journal article" date="2019" name="Proc. Natl. Acad. Sci. U.S.A.">
        <title>Regulatory changes in pterin and carotenoid genes underlie balanced color polymorphisms in the wall lizard.</title>
        <authorList>
            <person name="Andrade P."/>
            <person name="Pinho C."/>
            <person name="Perez I de Lanuza G."/>
            <person name="Afonso S."/>
            <person name="Brejcha J."/>
            <person name="Rubin C.J."/>
            <person name="Wallerman O."/>
            <person name="Pereira P."/>
            <person name="Sabatino S.J."/>
            <person name="Bellati A."/>
            <person name="Pellitteri-Rosa D."/>
            <person name="Bosakova Z."/>
            <person name="Bunikis I."/>
            <person name="Carretero M.A."/>
            <person name="Feiner N."/>
            <person name="Marsik P."/>
            <person name="Pauperio F."/>
            <person name="Salvi D."/>
            <person name="Soler L."/>
            <person name="While G.M."/>
            <person name="Uller T."/>
            <person name="Font E."/>
            <person name="Andersson L."/>
            <person name="Carneiro M."/>
        </authorList>
    </citation>
    <scope>NUCLEOTIDE SEQUENCE</scope>
</reference>
<dbReference type="AlphaFoldDB" id="A0A670KGC6"/>
<evidence type="ECO:0000256" key="6">
    <source>
        <dbReference type="SAM" id="MobiDB-lite"/>
    </source>
</evidence>
<dbReference type="Gene3D" id="3.40.850.10">
    <property type="entry name" value="Kinesin motor domain"/>
    <property type="match status" value="1"/>
</dbReference>
<proteinExistence type="inferred from homology"/>
<accession>A0A670KGC6</accession>
<dbReference type="InterPro" id="IPR027417">
    <property type="entry name" value="P-loop_NTPase"/>
</dbReference>
<keyword evidence="1 5" id="KW-0547">Nucleotide-binding</keyword>
<organism evidence="8 9">
    <name type="scientific">Podarcis muralis</name>
    <name type="common">Wall lizard</name>
    <name type="synonym">Lacerta muralis</name>
    <dbReference type="NCBI Taxonomy" id="64176"/>
    <lineage>
        <taxon>Eukaryota</taxon>
        <taxon>Metazoa</taxon>
        <taxon>Chordata</taxon>
        <taxon>Craniata</taxon>
        <taxon>Vertebrata</taxon>
        <taxon>Euteleostomi</taxon>
        <taxon>Lepidosauria</taxon>
        <taxon>Squamata</taxon>
        <taxon>Bifurcata</taxon>
        <taxon>Unidentata</taxon>
        <taxon>Episquamata</taxon>
        <taxon>Laterata</taxon>
        <taxon>Lacertibaenia</taxon>
        <taxon>Lacertidae</taxon>
        <taxon>Podarcis</taxon>
    </lineage>
</organism>
<sequence>MAISSRLALWEQKESIREEDRSPPPTSPPPLFSVIPGGFIKQLVRETEKESKEAKLKEKLISKEDCVFVSQPPGKQVDGPVQQFVIRDTNILEVGEDMANKGQLLQGRLNGEKHGVEGESEIPERKPLPFKRNAQRGHTQQPVLPVPELAPATPKSAPAVPTLGEEVHLDASQPPKVPAAPDQIKSSSAKDLPGSGTEHEKKGHVLWNKHFESPGKDNWKMRTKEEAVSKPGNKAKFTGKGKELGENKEKATGSGKQPGEPKERHVETEKVLAELKVEQGEMEEELSRKGGKRKQESPVAEMKEKPEEIKEVFAGENKEELGESTDSDKVRLMLNSVLWAHFLGFQLYIPLLGKGFILAISLSLLHPPPLAATELKPDEGTPELPPGTVRVRVEADGSIMEVDEEKVQRTNPSKFDYAEDLASLVSLNESSVIHTLCCRYQSQLLYTHSGPDLIAIEPSSSFSTGSIKGKRDGLSPHIFSVAQRAYWRMLMQRQDQTIMPLGRNNSGKTTCCQNSLEYLVATVGSMDNRVTVEKIQAMFRVLRAFGTVTTSHNKASTRFSMVMALDFSATGHITAAHLQTMLLERIRVVQQPEGESTFNVFSQMLAGLDLDQRIQSMEDSVSEGT</sequence>
<feature type="domain" description="Myosin motor" evidence="7">
    <location>
        <begin position="416"/>
        <end position="625"/>
    </location>
</feature>
<name>A0A670KGC6_PODMU</name>
<keyword evidence="5" id="KW-0009">Actin-binding</keyword>
<keyword evidence="4 5" id="KW-0505">Motor protein</keyword>
<evidence type="ECO:0000313" key="9">
    <source>
        <dbReference type="Proteomes" id="UP000472272"/>
    </source>
</evidence>
<dbReference type="PROSITE" id="PS51456">
    <property type="entry name" value="MYOSIN_MOTOR"/>
    <property type="match status" value="1"/>
</dbReference>
<dbReference type="GO" id="GO:0048471">
    <property type="term" value="C:perinuclear region of cytoplasm"/>
    <property type="evidence" value="ECO:0007669"/>
    <property type="project" value="TreeGrafter"/>
</dbReference>
<reference evidence="8" key="3">
    <citation type="submission" date="2025-09" db="UniProtKB">
        <authorList>
            <consortium name="Ensembl"/>
        </authorList>
    </citation>
    <scope>IDENTIFICATION</scope>
</reference>
<dbReference type="GO" id="GO:0005524">
    <property type="term" value="F:ATP binding"/>
    <property type="evidence" value="ECO:0007669"/>
    <property type="project" value="UniProtKB-UniRule"/>
</dbReference>
<dbReference type="Proteomes" id="UP000472272">
    <property type="component" value="Chromosome 16"/>
</dbReference>
<evidence type="ECO:0000256" key="2">
    <source>
        <dbReference type="ARBA" id="ARBA00022840"/>
    </source>
</evidence>
<feature type="compositionally biased region" description="Basic and acidic residues" evidence="6">
    <location>
        <begin position="114"/>
        <end position="127"/>
    </location>
</feature>
<dbReference type="PANTHER" id="PTHR47335:SF1">
    <property type="entry name" value="UNCONVENTIONAL MYOSIN-XVI"/>
    <property type="match status" value="1"/>
</dbReference>
<feature type="region of interest" description="Disordered" evidence="6">
    <location>
        <begin position="279"/>
        <end position="305"/>
    </location>
</feature>
<dbReference type="OMA" id="CEPQGRE"/>
<dbReference type="GO" id="GO:2000134">
    <property type="term" value="P:negative regulation of G1/S transition of mitotic cell cycle"/>
    <property type="evidence" value="ECO:0007669"/>
    <property type="project" value="TreeGrafter"/>
</dbReference>
<dbReference type="GO" id="GO:0016459">
    <property type="term" value="C:myosin complex"/>
    <property type="evidence" value="ECO:0007669"/>
    <property type="project" value="UniProtKB-KW"/>
</dbReference>
<keyword evidence="3 5" id="KW-0518">Myosin</keyword>
<reference evidence="8" key="2">
    <citation type="submission" date="2025-08" db="UniProtKB">
        <authorList>
            <consortium name="Ensembl"/>
        </authorList>
    </citation>
    <scope>IDENTIFICATION</scope>
</reference>
<dbReference type="GeneTree" id="ENSGT00940000158067"/>
<dbReference type="Pfam" id="PF00063">
    <property type="entry name" value="Myosin_head"/>
    <property type="match status" value="1"/>
</dbReference>
<comment type="caution">
    <text evidence="5">Lacks conserved residue(s) required for the propagation of feature annotation.</text>
</comment>
<dbReference type="InterPro" id="IPR052838">
    <property type="entry name" value="Myosin-XVI"/>
</dbReference>
<dbReference type="SUPFAM" id="SSF52540">
    <property type="entry name" value="P-loop containing nucleoside triphosphate hydrolases"/>
    <property type="match status" value="1"/>
</dbReference>
<dbReference type="PANTHER" id="PTHR47335">
    <property type="entry name" value="UNCONVENTIONAL MYOSIN-XVI"/>
    <property type="match status" value="1"/>
</dbReference>
<evidence type="ECO:0000256" key="3">
    <source>
        <dbReference type="ARBA" id="ARBA00023123"/>
    </source>
</evidence>
<feature type="binding site" evidence="5">
    <location>
        <begin position="502"/>
        <end position="509"/>
    </location>
    <ligand>
        <name>ATP</name>
        <dbReference type="ChEBI" id="CHEBI:30616"/>
    </ligand>
</feature>
<feature type="region of interest" description="Disordered" evidence="6">
    <location>
        <begin position="13"/>
        <end position="33"/>
    </location>
</feature>
<dbReference type="GO" id="GO:0005654">
    <property type="term" value="C:nucleoplasm"/>
    <property type="evidence" value="ECO:0007669"/>
    <property type="project" value="TreeGrafter"/>
</dbReference>
<evidence type="ECO:0000259" key="7">
    <source>
        <dbReference type="PROSITE" id="PS51456"/>
    </source>
</evidence>
<feature type="compositionally biased region" description="Basic and acidic residues" evidence="6">
    <location>
        <begin position="240"/>
        <end position="251"/>
    </location>
</feature>
<evidence type="ECO:0000313" key="8">
    <source>
        <dbReference type="Ensembl" id="ENSPMRP00000036031.1"/>
    </source>
</evidence>
<feature type="compositionally biased region" description="Basic and acidic residues" evidence="6">
    <location>
        <begin position="13"/>
        <end position="22"/>
    </location>
</feature>
<keyword evidence="9" id="KW-1185">Reference proteome</keyword>
<dbReference type="InterPro" id="IPR036961">
    <property type="entry name" value="Kinesin_motor_dom_sf"/>
</dbReference>
<dbReference type="GO" id="GO:0003774">
    <property type="term" value="F:cytoskeletal motor activity"/>
    <property type="evidence" value="ECO:0007669"/>
    <property type="project" value="UniProtKB-UniRule"/>
</dbReference>